<evidence type="ECO:0000313" key="2">
    <source>
        <dbReference type="Proteomes" id="UP000282311"/>
    </source>
</evidence>
<proteinExistence type="predicted"/>
<dbReference type="OrthoDB" id="2657472at2"/>
<gene>
    <name evidence="1" type="ORF">D7M11_01915</name>
</gene>
<reference evidence="1 2" key="1">
    <citation type="journal article" date="2007" name="Int. J. Syst. Evol. Microbiol.">
        <title>Paenibacillus ginsengarvi sp. nov., isolated from soil from ginseng cultivation.</title>
        <authorList>
            <person name="Yoon M.H."/>
            <person name="Ten L.N."/>
            <person name="Im W.T."/>
        </authorList>
    </citation>
    <scope>NUCLEOTIDE SEQUENCE [LARGE SCALE GENOMIC DNA]</scope>
    <source>
        <strain evidence="1 2">KCTC 13059</strain>
    </source>
</reference>
<keyword evidence="2" id="KW-1185">Reference proteome</keyword>
<comment type="caution">
    <text evidence="1">The sequence shown here is derived from an EMBL/GenBank/DDBJ whole genome shotgun (WGS) entry which is preliminary data.</text>
</comment>
<accession>A0A3B0CV30</accession>
<organism evidence="1 2">
    <name type="scientific">Paenibacillus ginsengarvi</name>
    <dbReference type="NCBI Taxonomy" id="400777"/>
    <lineage>
        <taxon>Bacteria</taxon>
        <taxon>Bacillati</taxon>
        <taxon>Bacillota</taxon>
        <taxon>Bacilli</taxon>
        <taxon>Bacillales</taxon>
        <taxon>Paenibacillaceae</taxon>
        <taxon>Paenibacillus</taxon>
    </lineage>
</organism>
<dbReference type="RefSeq" id="WP_120745444.1">
    <property type="nucleotide sequence ID" value="NZ_RBAH01000001.1"/>
</dbReference>
<dbReference type="EMBL" id="RBAH01000001">
    <property type="protein sequence ID" value="RKN86737.1"/>
    <property type="molecule type" value="Genomic_DNA"/>
</dbReference>
<evidence type="ECO:0000313" key="1">
    <source>
        <dbReference type="EMBL" id="RKN86737.1"/>
    </source>
</evidence>
<dbReference type="Proteomes" id="UP000282311">
    <property type="component" value="Unassembled WGS sequence"/>
</dbReference>
<dbReference type="AlphaFoldDB" id="A0A3B0CV30"/>
<protein>
    <submittedName>
        <fullName evidence="1">Uncharacterized protein</fullName>
    </submittedName>
</protein>
<sequence length="66" mass="7126">MAHIIPKIVAELDPAKPVPEICSIISALTPYHPGQEEAILVGIQEALDKRLQAIRNTKKGADKVGE</sequence>
<name>A0A3B0CV30_9BACL</name>